<keyword evidence="2" id="KW-1185">Reference proteome</keyword>
<dbReference type="EMBL" id="ML220137">
    <property type="protein sequence ID" value="TGZ78816.1"/>
    <property type="molecule type" value="Genomic_DNA"/>
</dbReference>
<accession>A0A4S2MNR9</accession>
<gene>
    <name evidence="1" type="ORF">EX30DRAFT_127650</name>
</gene>
<protein>
    <submittedName>
        <fullName evidence="1">Uncharacterized protein</fullName>
    </submittedName>
</protein>
<evidence type="ECO:0000313" key="2">
    <source>
        <dbReference type="Proteomes" id="UP000298138"/>
    </source>
</evidence>
<name>A0A4S2MNR9_9PEZI</name>
<sequence length="152" mass="17862">MLSYERLWPVDEPHRFSTDRYLARRTSLFTTAYKKRSHHDRPVAGRSYDSAAAPNGRILHQYLIPVTVVLCRSEPVLQRLVLYCRFLVFRNYMGRESADIRSFGEITPRLCPSQPSHDRPPCLRLRRTCNKNISDLLGTRFPIIYCIMYALR</sequence>
<proteinExistence type="predicted"/>
<dbReference type="AlphaFoldDB" id="A0A4S2MNR9"/>
<organism evidence="1 2">
    <name type="scientific">Ascodesmis nigricans</name>
    <dbReference type="NCBI Taxonomy" id="341454"/>
    <lineage>
        <taxon>Eukaryota</taxon>
        <taxon>Fungi</taxon>
        <taxon>Dikarya</taxon>
        <taxon>Ascomycota</taxon>
        <taxon>Pezizomycotina</taxon>
        <taxon>Pezizomycetes</taxon>
        <taxon>Pezizales</taxon>
        <taxon>Ascodesmidaceae</taxon>
        <taxon>Ascodesmis</taxon>
    </lineage>
</organism>
<dbReference type="InParanoid" id="A0A4S2MNR9"/>
<evidence type="ECO:0000313" key="1">
    <source>
        <dbReference type="EMBL" id="TGZ78816.1"/>
    </source>
</evidence>
<reference evidence="1 2" key="1">
    <citation type="submission" date="2019-04" db="EMBL/GenBank/DDBJ databases">
        <title>Comparative genomics and transcriptomics to analyze fruiting body development in filamentous ascomycetes.</title>
        <authorList>
            <consortium name="DOE Joint Genome Institute"/>
            <person name="Lutkenhaus R."/>
            <person name="Traeger S."/>
            <person name="Breuer J."/>
            <person name="Kuo A."/>
            <person name="Lipzen A."/>
            <person name="Pangilinan J."/>
            <person name="Dilworth D."/>
            <person name="Sandor L."/>
            <person name="Poggeler S."/>
            <person name="Barry K."/>
            <person name="Grigoriev I.V."/>
            <person name="Nowrousian M."/>
        </authorList>
    </citation>
    <scope>NUCLEOTIDE SEQUENCE [LARGE SCALE GENOMIC DNA]</scope>
    <source>
        <strain evidence="1 2">CBS 389.68</strain>
    </source>
</reference>
<dbReference type="Proteomes" id="UP000298138">
    <property type="component" value="Unassembled WGS sequence"/>
</dbReference>